<dbReference type="PANTHER" id="PTHR43537">
    <property type="entry name" value="TRANSCRIPTIONAL REGULATOR, GNTR FAMILY"/>
    <property type="match status" value="1"/>
</dbReference>
<dbReference type="PROSITE" id="PS50949">
    <property type="entry name" value="HTH_GNTR"/>
    <property type="match status" value="1"/>
</dbReference>
<evidence type="ECO:0000256" key="1">
    <source>
        <dbReference type="ARBA" id="ARBA00023015"/>
    </source>
</evidence>
<dbReference type="Pfam" id="PF07729">
    <property type="entry name" value="FCD"/>
    <property type="match status" value="1"/>
</dbReference>
<dbReference type="Proteomes" id="UP001595973">
    <property type="component" value="Unassembled WGS sequence"/>
</dbReference>
<dbReference type="Gene3D" id="1.20.120.530">
    <property type="entry name" value="GntR ligand-binding domain-like"/>
    <property type="match status" value="1"/>
</dbReference>
<evidence type="ECO:0000256" key="3">
    <source>
        <dbReference type="ARBA" id="ARBA00023163"/>
    </source>
</evidence>
<dbReference type="SUPFAM" id="SSF48008">
    <property type="entry name" value="GntR ligand-binding domain-like"/>
    <property type="match status" value="1"/>
</dbReference>
<comment type="caution">
    <text evidence="5">The sequence shown here is derived from an EMBL/GenBank/DDBJ whole genome shotgun (WGS) entry which is preliminary data.</text>
</comment>
<organism evidence="5 6">
    <name type="scientific">Seohaeicola nanhaiensis</name>
    <dbReference type="NCBI Taxonomy" id="1387282"/>
    <lineage>
        <taxon>Bacteria</taxon>
        <taxon>Pseudomonadati</taxon>
        <taxon>Pseudomonadota</taxon>
        <taxon>Alphaproteobacteria</taxon>
        <taxon>Rhodobacterales</taxon>
        <taxon>Roseobacteraceae</taxon>
        <taxon>Seohaeicola</taxon>
    </lineage>
</organism>
<name>A0ABV9KH79_9RHOB</name>
<evidence type="ECO:0000313" key="6">
    <source>
        <dbReference type="Proteomes" id="UP001595973"/>
    </source>
</evidence>
<proteinExistence type="predicted"/>
<protein>
    <submittedName>
        <fullName evidence="5">GntR family transcriptional regulator</fullName>
    </submittedName>
</protein>
<evidence type="ECO:0000256" key="2">
    <source>
        <dbReference type="ARBA" id="ARBA00023125"/>
    </source>
</evidence>
<dbReference type="InterPro" id="IPR000524">
    <property type="entry name" value="Tscrpt_reg_HTH_GntR"/>
</dbReference>
<keyword evidence="3" id="KW-0804">Transcription</keyword>
<keyword evidence="1" id="KW-0805">Transcription regulation</keyword>
<keyword evidence="6" id="KW-1185">Reference proteome</keyword>
<reference evidence="6" key="1">
    <citation type="journal article" date="2019" name="Int. J. Syst. Evol. Microbiol.">
        <title>The Global Catalogue of Microorganisms (GCM) 10K type strain sequencing project: providing services to taxonomists for standard genome sequencing and annotation.</title>
        <authorList>
            <consortium name="The Broad Institute Genomics Platform"/>
            <consortium name="The Broad Institute Genome Sequencing Center for Infectious Disease"/>
            <person name="Wu L."/>
            <person name="Ma J."/>
        </authorList>
    </citation>
    <scope>NUCLEOTIDE SEQUENCE [LARGE SCALE GENOMIC DNA]</scope>
    <source>
        <strain evidence="6">CGMCC 4.7283</strain>
    </source>
</reference>
<dbReference type="InterPro" id="IPR036388">
    <property type="entry name" value="WH-like_DNA-bd_sf"/>
</dbReference>
<evidence type="ECO:0000313" key="5">
    <source>
        <dbReference type="EMBL" id="MFC4669520.1"/>
    </source>
</evidence>
<feature type="domain" description="HTH gntR-type" evidence="4">
    <location>
        <begin position="25"/>
        <end position="94"/>
    </location>
</feature>
<dbReference type="InterPro" id="IPR008920">
    <property type="entry name" value="TF_FadR/GntR_C"/>
</dbReference>
<keyword evidence="2" id="KW-0238">DNA-binding</keyword>
<dbReference type="SUPFAM" id="SSF46785">
    <property type="entry name" value="Winged helix' DNA-binding domain"/>
    <property type="match status" value="1"/>
</dbReference>
<sequence>MTRAESLAQARRVIHRIVAERHDRPSLVPRIASEIGAEIVEGHIPPGHDLNTVDLARRYQTSRTPVREALLLLDREGLVDLPPRRRPTAHVHTIQDVREAYTTRTVIFELIATEVAERAGEREIAMLEQVLTYMRQAVERGDPTAFTWLSVHFHEIETRISGNRTAKRIHDSLLLRMLAIRRLAIAQPGRLAQSMEDHVQLVKAYSGGQAHLAGAIMRASHIASREAIELYHENGGALVAPSAP</sequence>
<dbReference type="InterPro" id="IPR036390">
    <property type="entry name" value="WH_DNA-bd_sf"/>
</dbReference>
<dbReference type="Pfam" id="PF00392">
    <property type="entry name" value="GntR"/>
    <property type="match status" value="1"/>
</dbReference>
<dbReference type="RefSeq" id="WP_380717948.1">
    <property type="nucleotide sequence ID" value="NZ_JBHSGI010000015.1"/>
</dbReference>
<accession>A0ABV9KH79</accession>
<dbReference type="Gene3D" id="1.10.10.10">
    <property type="entry name" value="Winged helix-like DNA-binding domain superfamily/Winged helix DNA-binding domain"/>
    <property type="match status" value="1"/>
</dbReference>
<dbReference type="SMART" id="SM00895">
    <property type="entry name" value="FCD"/>
    <property type="match status" value="1"/>
</dbReference>
<dbReference type="PANTHER" id="PTHR43537:SF24">
    <property type="entry name" value="GLUCONATE OPERON TRANSCRIPTIONAL REPRESSOR"/>
    <property type="match status" value="1"/>
</dbReference>
<evidence type="ECO:0000259" key="4">
    <source>
        <dbReference type="PROSITE" id="PS50949"/>
    </source>
</evidence>
<dbReference type="InterPro" id="IPR011711">
    <property type="entry name" value="GntR_C"/>
</dbReference>
<gene>
    <name evidence="5" type="ORF">ACFO5X_13240</name>
</gene>
<dbReference type="SMART" id="SM00345">
    <property type="entry name" value="HTH_GNTR"/>
    <property type="match status" value="1"/>
</dbReference>
<dbReference type="EMBL" id="JBHSGI010000015">
    <property type="protein sequence ID" value="MFC4669520.1"/>
    <property type="molecule type" value="Genomic_DNA"/>
</dbReference>